<evidence type="ECO:0000256" key="12">
    <source>
        <dbReference type="ARBA" id="ARBA00023170"/>
    </source>
</evidence>
<dbReference type="NCBIfam" id="TIGR01783">
    <property type="entry name" value="TonB-siderophor"/>
    <property type="match status" value="1"/>
</dbReference>
<dbReference type="InterPro" id="IPR010105">
    <property type="entry name" value="TonB_sidphr_rcpt"/>
</dbReference>
<evidence type="ECO:0000256" key="8">
    <source>
        <dbReference type="ARBA" id="ARBA00023004"/>
    </source>
</evidence>
<dbReference type="InterPro" id="IPR011662">
    <property type="entry name" value="Secretin/TonB_short_N"/>
</dbReference>
<comment type="subcellular location">
    <subcellularLocation>
        <location evidence="1 14">Cell outer membrane</location>
        <topology evidence="1 14">Multi-pass membrane protein</topology>
    </subcellularLocation>
</comment>
<dbReference type="AlphaFoldDB" id="A0A6J5BPE2"/>
<keyword evidence="13 14" id="KW-0998">Cell outer membrane</keyword>
<gene>
    <name evidence="18" type="primary">fhuA_17</name>
    <name evidence="18" type="ORF">LMG26845_05878</name>
</gene>
<dbReference type="InterPro" id="IPR039426">
    <property type="entry name" value="TonB-dep_rcpt-like"/>
</dbReference>
<organism evidence="18 19">
    <name type="scientific">Achromobacter insuavis</name>
    <dbReference type="NCBI Taxonomy" id="1287735"/>
    <lineage>
        <taxon>Bacteria</taxon>
        <taxon>Pseudomonadati</taxon>
        <taxon>Pseudomonadota</taxon>
        <taxon>Betaproteobacteria</taxon>
        <taxon>Burkholderiales</taxon>
        <taxon>Alcaligenaceae</taxon>
        <taxon>Achromobacter</taxon>
    </lineage>
</organism>
<keyword evidence="11 14" id="KW-0472">Membrane</keyword>
<comment type="similarity">
    <text evidence="2 14 15">Belongs to the TonB-dependent receptor family.</text>
</comment>
<dbReference type="RefSeq" id="WP_156350168.1">
    <property type="nucleotide sequence ID" value="NZ_CADIJR010000117.1"/>
</dbReference>
<dbReference type="PANTHER" id="PTHR32552">
    <property type="entry name" value="FERRICHROME IRON RECEPTOR-RELATED"/>
    <property type="match status" value="1"/>
</dbReference>
<evidence type="ECO:0000256" key="11">
    <source>
        <dbReference type="ARBA" id="ARBA00023136"/>
    </source>
</evidence>
<evidence type="ECO:0000256" key="3">
    <source>
        <dbReference type="ARBA" id="ARBA00022448"/>
    </source>
</evidence>
<dbReference type="PROSITE" id="PS52016">
    <property type="entry name" value="TONB_DEPENDENT_REC_3"/>
    <property type="match status" value="1"/>
</dbReference>
<dbReference type="InterPro" id="IPR012910">
    <property type="entry name" value="Plug_dom"/>
</dbReference>
<evidence type="ECO:0000256" key="14">
    <source>
        <dbReference type="PROSITE-ProRule" id="PRU01360"/>
    </source>
</evidence>
<dbReference type="Pfam" id="PF00593">
    <property type="entry name" value="TonB_dep_Rec_b-barrel"/>
    <property type="match status" value="1"/>
</dbReference>
<evidence type="ECO:0000256" key="2">
    <source>
        <dbReference type="ARBA" id="ARBA00009810"/>
    </source>
</evidence>
<keyword evidence="4 14" id="KW-1134">Transmembrane beta strand</keyword>
<name>A0A6J5BPE2_9BURK</name>
<accession>A0A6J5BPE2</accession>
<evidence type="ECO:0000313" key="18">
    <source>
        <dbReference type="EMBL" id="CAB3712974.1"/>
    </source>
</evidence>
<dbReference type="GO" id="GO:0015344">
    <property type="term" value="F:siderophore uptake transmembrane transporter activity"/>
    <property type="evidence" value="ECO:0007669"/>
    <property type="project" value="TreeGrafter"/>
</dbReference>
<feature type="signal peptide" evidence="16">
    <location>
        <begin position="1"/>
        <end position="48"/>
    </location>
</feature>
<keyword evidence="10 15" id="KW-0798">TonB box</keyword>
<dbReference type="InterPro" id="IPR036942">
    <property type="entry name" value="Beta-barrel_TonB_sf"/>
</dbReference>
<dbReference type="EMBL" id="CADIJR010000117">
    <property type="protein sequence ID" value="CAB3712974.1"/>
    <property type="molecule type" value="Genomic_DNA"/>
</dbReference>
<dbReference type="GO" id="GO:0015891">
    <property type="term" value="P:siderophore transport"/>
    <property type="evidence" value="ECO:0007669"/>
    <property type="project" value="InterPro"/>
</dbReference>
<dbReference type="SUPFAM" id="SSF56935">
    <property type="entry name" value="Porins"/>
    <property type="match status" value="1"/>
</dbReference>
<evidence type="ECO:0000259" key="17">
    <source>
        <dbReference type="SMART" id="SM00965"/>
    </source>
</evidence>
<evidence type="ECO:0000256" key="4">
    <source>
        <dbReference type="ARBA" id="ARBA00022452"/>
    </source>
</evidence>
<evidence type="ECO:0000256" key="9">
    <source>
        <dbReference type="ARBA" id="ARBA00023065"/>
    </source>
</evidence>
<keyword evidence="12 18" id="KW-0675">Receptor</keyword>
<keyword evidence="9" id="KW-0406">Ion transport</keyword>
<evidence type="ECO:0000256" key="1">
    <source>
        <dbReference type="ARBA" id="ARBA00004571"/>
    </source>
</evidence>
<reference evidence="18 19" key="1">
    <citation type="submission" date="2020-04" db="EMBL/GenBank/DDBJ databases">
        <authorList>
            <person name="De Canck E."/>
        </authorList>
    </citation>
    <scope>NUCLEOTIDE SEQUENCE [LARGE SCALE GENOMIC DNA]</scope>
    <source>
        <strain evidence="18 19">LMG 26845</strain>
    </source>
</reference>
<keyword evidence="3 14" id="KW-0813">Transport</keyword>
<evidence type="ECO:0000256" key="10">
    <source>
        <dbReference type="ARBA" id="ARBA00023077"/>
    </source>
</evidence>
<proteinExistence type="inferred from homology"/>
<dbReference type="Gene3D" id="2.170.130.10">
    <property type="entry name" value="TonB-dependent receptor, plug domain"/>
    <property type="match status" value="1"/>
</dbReference>
<keyword evidence="19" id="KW-1185">Reference proteome</keyword>
<dbReference type="GO" id="GO:0038023">
    <property type="term" value="F:signaling receptor activity"/>
    <property type="evidence" value="ECO:0007669"/>
    <property type="project" value="InterPro"/>
</dbReference>
<dbReference type="Gene3D" id="3.55.50.30">
    <property type="match status" value="1"/>
</dbReference>
<protein>
    <submittedName>
        <fullName evidence="18">Ferrichrome outer membrane transporter/phage receptor</fullName>
    </submittedName>
</protein>
<dbReference type="PANTHER" id="PTHR32552:SF68">
    <property type="entry name" value="FERRICHROME OUTER MEMBRANE TRANSPORTER_PHAGE RECEPTOR"/>
    <property type="match status" value="1"/>
</dbReference>
<dbReference type="FunFam" id="2.170.130.10:FF:000001">
    <property type="entry name" value="Catecholate siderophore TonB-dependent receptor"/>
    <property type="match status" value="1"/>
</dbReference>
<evidence type="ECO:0000256" key="13">
    <source>
        <dbReference type="ARBA" id="ARBA00023237"/>
    </source>
</evidence>
<dbReference type="InterPro" id="IPR037066">
    <property type="entry name" value="Plug_dom_sf"/>
</dbReference>
<dbReference type="Proteomes" id="UP000507979">
    <property type="component" value="Unassembled WGS sequence"/>
</dbReference>
<dbReference type="Pfam" id="PF07715">
    <property type="entry name" value="Plug"/>
    <property type="match status" value="1"/>
</dbReference>
<evidence type="ECO:0000256" key="6">
    <source>
        <dbReference type="ARBA" id="ARBA00022692"/>
    </source>
</evidence>
<evidence type="ECO:0000256" key="15">
    <source>
        <dbReference type="RuleBase" id="RU003357"/>
    </source>
</evidence>
<dbReference type="Pfam" id="PF07660">
    <property type="entry name" value="STN"/>
    <property type="match status" value="1"/>
</dbReference>
<sequence>MASRHLSSPFRITAPLSARPTAPRLLPRRTALCLALGGALLATSPAPAQVAPAPAGAQTPVRTYQIPSGPLDQTLTRYASEAGIELSADGALTRGKTSPGLNGAYSVQDGFATLLQGQGLRVVRGANGAYTLRPAPTADSPATLPAVTVTGRPETAWSPVDGYVASRSATGTKTDSSILETPQSISVVTADFIRETGASRLKESLAYTPGINTLPWGADTRFDWTIIRGFDAQTPGYYLDGLQLRNNNSWAVWQTEVYGAERIELLRGPTSVLYGQNGAGGMINVVSKRPTEEPLHELEAQVGDHSRRQVAGDFSGPLDDNGKVLYRITGLARDAELPASGLPNDRFFIAPALTLKPSSDTTLTLLSHYLRVRDGSSYGSFPEIGTQLPNPNGKFSRNTYVGEPGFDRFNQEQWMVGYLLEHRLNDTWTVRQNTRYGYTSVDYRQVYVRGGFATVNPANPDDPANFRLLERFPFGSQENARLFTIDNQAQAKVALGDWTHTFLFGLDYQRSRNYQRTYNDGVVAPIDGYSPSYGSPVETAAPWFDATTRLAQTGFYLQDQIKWGNWVATLGGRYDKASADVDSNIDGSRTKISEHHFSKRAGLVYLHPSGIAPYFSYAESFSPTATIDSVTNNPMRPETGRQYELGIRYEPPGGRSRYSAAVFDLRRHNYITYTPEFLPKQTGEVQVRGLELEAAFRPLPQMNVVAAYTYTPKAEVTASSTPSEVGKQMQAVSRNQIALWTDYRFASGIKIGLGARYTGPNWGYQESAAQKLPGYTLFDAMIGYQVQGWNLALNVRNLGNKTYLSNCSAGACRYGDQRTVLATATYRW</sequence>
<feature type="domain" description="Secretin/TonB short N-terminal" evidence="17">
    <location>
        <begin position="84"/>
        <end position="135"/>
    </location>
</feature>
<dbReference type="InterPro" id="IPR000531">
    <property type="entry name" value="Beta-barrel_TonB"/>
</dbReference>
<keyword evidence="7 16" id="KW-0732">Signal</keyword>
<dbReference type="GO" id="GO:0009279">
    <property type="term" value="C:cell outer membrane"/>
    <property type="evidence" value="ECO:0007669"/>
    <property type="project" value="UniProtKB-SubCell"/>
</dbReference>
<evidence type="ECO:0000313" key="19">
    <source>
        <dbReference type="Proteomes" id="UP000507979"/>
    </source>
</evidence>
<evidence type="ECO:0000256" key="5">
    <source>
        <dbReference type="ARBA" id="ARBA00022496"/>
    </source>
</evidence>
<keyword evidence="5" id="KW-0410">Iron transport</keyword>
<dbReference type="CDD" id="cd01347">
    <property type="entry name" value="ligand_gated_channel"/>
    <property type="match status" value="1"/>
</dbReference>
<evidence type="ECO:0000256" key="16">
    <source>
        <dbReference type="SAM" id="SignalP"/>
    </source>
</evidence>
<feature type="chain" id="PRO_5026774507" evidence="16">
    <location>
        <begin position="49"/>
        <end position="828"/>
    </location>
</feature>
<keyword evidence="8" id="KW-0408">Iron</keyword>
<keyword evidence="6 14" id="KW-0812">Transmembrane</keyword>
<dbReference type="SMART" id="SM00965">
    <property type="entry name" value="STN"/>
    <property type="match status" value="1"/>
</dbReference>
<evidence type="ECO:0000256" key="7">
    <source>
        <dbReference type="ARBA" id="ARBA00022729"/>
    </source>
</evidence>
<dbReference type="GeneID" id="92901786"/>
<dbReference type="Gene3D" id="2.40.170.20">
    <property type="entry name" value="TonB-dependent receptor, beta-barrel domain"/>
    <property type="match status" value="1"/>
</dbReference>